<evidence type="ECO:0000256" key="1">
    <source>
        <dbReference type="SAM" id="MobiDB-lite"/>
    </source>
</evidence>
<gene>
    <name evidence="2" type="ORF">CRE_14962</name>
</gene>
<organism evidence="3">
    <name type="scientific">Caenorhabditis remanei</name>
    <name type="common">Caenorhabditis vulgaris</name>
    <dbReference type="NCBI Taxonomy" id="31234"/>
    <lineage>
        <taxon>Eukaryota</taxon>
        <taxon>Metazoa</taxon>
        <taxon>Ecdysozoa</taxon>
        <taxon>Nematoda</taxon>
        <taxon>Chromadorea</taxon>
        <taxon>Rhabditida</taxon>
        <taxon>Rhabditina</taxon>
        <taxon>Rhabditomorpha</taxon>
        <taxon>Rhabditoidea</taxon>
        <taxon>Rhabditidae</taxon>
        <taxon>Peloderinae</taxon>
        <taxon>Caenorhabditis</taxon>
    </lineage>
</organism>
<dbReference type="Proteomes" id="UP000008281">
    <property type="component" value="Unassembled WGS sequence"/>
</dbReference>
<reference evidence="2" key="1">
    <citation type="submission" date="2007-07" db="EMBL/GenBank/DDBJ databases">
        <title>PCAP assembly of the Caenorhabditis remanei genome.</title>
        <authorList>
            <consortium name="The Caenorhabditis remanei Sequencing Consortium"/>
            <person name="Wilson R.K."/>
        </authorList>
    </citation>
    <scope>NUCLEOTIDE SEQUENCE [LARGE SCALE GENOMIC DNA]</scope>
    <source>
        <strain evidence="2">PB4641</strain>
    </source>
</reference>
<feature type="region of interest" description="Disordered" evidence="1">
    <location>
        <begin position="1"/>
        <end position="39"/>
    </location>
</feature>
<proteinExistence type="predicted"/>
<dbReference type="InParanoid" id="E3NBY2"/>
<keyword evidence="3" id="KW-1185">Reference proteome</keyword>
<evidence type="ECO:0000313" key="2">
    <source>
        <dbReference type="EMBL" id="EFO92539.1"/>
    </source>
</evidence>
<dbReference type="EMBL" id="DS268590">
    <property type="protein sequence ID" value="EFO92539.1"/>
    <property type="molecule type" value="Genomic_DNA"/>
</dbReference>
<protein>
    <submittedName>
        <fullName evidence="2">Uncharacterized protein</fullName>
    </submittedName>
</protein>
<feature type="compositionally biased region" description="Polar residues" evidence="1">
    <location>
        <begin position="15"/>
        <end position="24"/>
    </location>
</feature>
<accession>E3NBY2</accession>
<dbReference type="HOGENOM" id="CLU_2998442_0_0_1"/>
<sequence>MSKVESTRRFHLQDQRFSSNTSAVGASYKAPQNHRHPGEQISAEVEETYSLQLNSGV</sequence>
<evidence type="ECO:0000313" key="3">
    <source>
        <dbReference type="Proteomes" id="UP000008281"/>
    </source>
</evidence>
<dbReference type="AlphaFoldDB" id="E3NBY2"/>
<name>E3NBY2_CAERE</name>
<feature type="compositionally biased region" description="Basic and acidic residues" evidence="1">
    <location>
        <begin position="1"/>
        <end position="14"/>
    </location>
</feature>